<name>A0A1Y5RLR2_9RHOB</name>
<evidence type="ECO:0000313" key="1">
    <source>
        <dbReference type="EMBL" id="SLN17567.1"/>
    </source>
</evidence>
<gene>
    <name evidence="1" type="ORF">ROA7023_00320</name>
</gene>
<dbReference type="Proteomes" id="UP000193900">
    <property type="component" value="Unassembled WGS sequence"/>
</dbReference>
<sequence>MRSDTPVSHWDATPIPGIRYAQRAAEKADRVMR</sequence>
<dbReference type="AlphaFoldDB" id="A0A1Y5RLR2"/>
<reference evidence="1 2" key="1">
    <citation type="submission" date="2017-03" db="EMBL/GenBank/DDBJ databases">
        <authorList>
            <person name="Afonso C.L."/>
            <person name="Miller P.J."/>
            <person name="Scott M.A."/>
            <person name="Spackman E."/>
            <person name="Goraichik I."/>
            <person name="Dimitrov K.M."/>
            <person name="Suarez D.L."/>
            <person name="Swayne D.E."/>
        </authorList>
    </citation>
    <scope>NUCLEOTIDE SEQUENCE [LARGE SCALE GENOMIC DNA]</scope>
    <source>
        <strain evidence="1 2">CECT 7023</strain>
    </source>
</reference>
<protein>
    <submittedName>
        <fullName evidence="1">Uncharacterized protein</fullName>
    </submittedName>
</protein>
<dbReference type="EMBL" id="FWFZ01000001">
    <property type="protein sequence ID" value="SLN17567.1"/>
    <property type="molecule type" value="Genomic_DNA"/>
</dbReference>
<accession>A0A1Y5RLR2</accession>
<proteinExistence type="predicted"/>
<keyword evidence="2" id="KW-1185">Reference proteome</keyword>
<organism evidence="1 2">
    <name type="scientific">Roseisalinus antarcticus</name>
    <dbReference type="NCBI Taxonomy" id="254357"/>
    <lineage>
        <taxon>Bacteria</taxon>
        <taxon>Pseudomonadati</taxon>
        <taxon>Pseudomonadota</taxon>
        <taxon>Alphaproteobacteria</taxon>
        <taxon>Rhodobacterales</taxon>
        <taxon>Roseobacteraceae</taxon>
        <taxon>Roseisalinus</taxon>
    </lineage>
</organism>
<evidence type="ECO:0000313" key="2">
    <source>
        <dbReference type="Proteomes" id="UP000193900"/>
    </source>
</evidence>